<dbReference type="CDD" id="cd00757">
    <property type="entry name" value="ThiF_MoeB_HesA_family"/>
    <property type="match status" value="1"/>
</dbReference>
<evidence type="ECO:0000259" key="2">
    <source>
        <dbReference type="Pfam" id="PF00899"/>
    </source>
</evidence>
<dbReference type="AlphaFoldDB" id="A0A2A1KE37"/>
<dbReference type="GO" id="GO:0005829">
    <property type="term" value="C:cytosol"/>
    <property type="evidence" value="ECO:0007669"/>
    <property type="project" value="TreeGrafter"/>
</dbReference>
<comment type="similarity">
    <text evidence="1">Belongs to the HesA/MoeB/ThiF family.</text>
</comment>
<comment type="caution">
    <text evidence="3">The sequence shown here is derived from an EMBL/GenBank/DDBJ whole genome shotgun (WGS) entry which is preliminary data.</text>
</comment>
<organism evidence="3 4">
    <name type="scientific">Staphylococcus haemolyticus</name>
    <dbReference type="NCBI Taxonomy" id="1283"/>
    <lineage>
        <taxon>Bacteria</taxon>
        <taxon>Bacillati</taxon>
        <taxon>Bacillota</taxon>
        <taxon>Bacilli</taxon>
        <taxon>Bacillales</taxon>
        <taxon>Staphylococcaceae</taxon>
        <taxon>Staphylococcus</taxon>
    </lineage>
</organism>
<dbReference type="FunFam" id="3.40.50.720:FF:000080">
    <property type="entry name" value="Thiazole biosynthesis adenylyltransferase ThiF"/>
    <property type="match status" value="1"/>
</dbReference>
<name>A0A2A1KE37_STAHA</name>
<evidence type="ECO:0000256" key="1">
    <source>
        <dbReference type="ARBA" id="ARBA00009919"/>
    </source>
</evidence>
<gene>
    <name evidence="3" type="ORF">CV019_14510</name>
</gene>
<evidence type="ECO:0000313" key="3">
    <source>
        <dbReference type="EMBL" id="PPJ69037.1"/>
    </source>
</evidence>
<dbReference type="Proteomes" id="UP000238153">
    <property type="component" value="Unassembled WGS sequence"/>
</dbReference>
<evidence type="ECO:0000313" key="4">
    <source>
        <dbReference type="Proteomes" id="UP000238153"/>
    </source>
</evidence>
<dbReference type="RefSeq" id="WP_037570727.1">
    <property type="nucleotide sequence ID" value="NZ_CAJCGN010000039.1"/>
</dbReference>
<dbReference type="GO" id="GO:0008146">
    <property type="term" value="F:sulfotransferase activity"/>
    <property type="evidence" value="ECO:0007669"/>
    <property type="project" value="TreeGrafter"/>
</dbReference>
<dbReference type="Pfam" id="PF00899">
    <property type="entry name" value="ThiF"/>
    <property type="match status" value="1"/>
</dbReference>
<dbReference type="InterPro" id="IPR000594">
    <property type="entry name" value="ThiF_NAD_FAD-bd"/>
</dbReference>
<dbReference type="InterPro" id="IPR045886">
    <property type="entry name" value="ThiF/MoeB/HesA"/>
</dbReference>
<dbReference type="GO" id="GO:0004792">
    <property type="term" value="F:thiosulfate-cyanide sulfurtransferase activity"/>
    <property type="evidence" value="ECO:0007669"/>
    <property type="project" value="TreeGrafter"/>
</dbReference>
<accession>A0A2A1KE37</accession>
<sequence length="332" mass="37817">MQRYNRQMRFSPFGEQGQHALSNAKLLILGAGALGSHVAELLARMGAHQITIVDMDIVETSNLHRQAFYTEDDALNMVPKVHAIKEHIARINHHVDVQTYYQEITSNNIEDILDEVKPDIVIDGMDHFKIRYLINEVCHKHQIPWVYGAAVGNKGTVYGIDFKGPCLKCLLKQMPSSGESCAINGVLPTIITQVASYEVAEVLRYLSGEGFSKKLITIDTWHIDYKAMNVDILKDHACEVCTNQNYSLLETKHQQHIESLCGRTYLFRYQSSIFEHAHHLPGEIVKSTSFAKLIKDDDYELTLFKDGRMNVYGIEDDEEAFKLYHSYLKALK</sequence>
<dbReference type="PANTHER" id="PTHR10953">
    <property type="entry name" value="UBIQUITIN-ACTIVATING ENZYME E1"/>
    <property type="match status" value="1"/>
</dbReference>
<reference evidence="3 4" key="1">
    <citation type="submission" date="2017-11" db="EMBL/GenBank/DDBJ databases">
        <authorList>
            <person name="Founou R.C."/>
            <person name="Founou L."/>
            <person name="Allam M."/>
            <person name="Ismail A."/>
            <person name="Essack S.Y."/>
        </authorList>
    </citation>
    <scope>NUCLEOTIDE SEQUENCE [LARGE SCALE GENOMIC DNA]</scope>
    <source>
        <strain evidence="3 4">G811N2B1</strain>
    </source>
</reference>
<feature type="domain" description="THIF-type NAD/FAD binding fold" evidence="2">
    <location>
        <begin position="4"/>
        <end position="240"/>
    </location>
</feature>
<dbReference type="PANTHER" id="PTHR10953:SF102">
    <property type="entry name" value="ADENYLYLTRANSFERASE AND SULFURTRANSFERASE MOCS3"/>
    <property type="match status" value="1"/>
</dbReference>
<dbReference type="EMBL" id="PGWX01000574">
    <property type="protein sequence ID" value="PPJ69037.1"/>
    <property type="molecule type" value="Genomic_DNA"/>
</dbReference>
<dbReference type="Gene3D" id="3.40.50.720">
    <property type="entry name" value="NAD(P)-binding Rossmann-like Domain"/>
    <property type="match status" value="1"/>
</dbReference>
<dbReference type="InterPro" id="IPR035985">
    <property type="entry name" value="Ubiquitin-activating_enz"/>
</dbReference>
<dbReference type="GO" id="GO:0016779">
    <property type="term" value="F:nucleotidyltransferase activity"/>
    <property type="evidence" value="ECO:0007669"/>
    <property type="project" value="TreeGrafter"/>
</dbReference>
<dbReference type="STRING" id="1283.ShL2_00456"/>
<dbReference type="SUPFAM" id="SSF69572">
    <property type="entry name" value="Activating enzymes of the ubiquitin-like proteins"/>
    <property type="match status" value="1"/>
</dbReference>
<proteinExistence type="inferred from homology"/>
<dbReference type="GO" id="GO:0008641">
    <property type="term" value="F:ubiquitin-like modifier activating enzyme activity"/>
    <property type="evidence" value="ECO:0007669"/>
    <property type="project" value="InterPro"/>
</dbReference>
<protein>
    <submittedName>
        <fullName evidence="3">Thiamine/molybdopterin biosynthesis protein</fullName>
    </submittedName>
</protein>